<evidence type="ECO:0000256" key="6">
    <source>
        <dbReference type="ARBA" id="ARBA00022679"/>
    </source>
</evidence>
<dbReference type="Proteomes" id="UP000006315">
    <property type="component" value="Unassembled WGS sequence"/>
</dbReference>
<evidence type="ECO:0000256" key="1">
    <source>
        <dbReference type="ARBA" id="ARBA00000085"/>
    </source>
</evidence>
<accession>K6DIS1</accession>
<keyword evidence="7" id="KW-0547">Nucleotide-binding</keyword>
<gene>
    <name evidence="15" type="ORF">BAZO_05675</name>
</gene>
<dbReference type="Gene3D" id="3.30.565.10">
    <property type="entry name" value="Histidine kinase-like ATPase, C-terminal domain"/>
    <property type="match status" value="1"/>
</dbReference>
<proteinExistence type="predicted"/>
<dbReference type="AlphaFoldDB" id="K6DIS1"/>
<dbReference type="GO" id="GO:0005886">
    <property type="term" value="C:plasma membrane"/>
    <property type="evidence" value="ECO:0007669"/>
    <property type="project" value="UniProtKB-SubCell"/>
</dbReference>
<dbReference type="InterPro" id="IPR003594">
    <property type="entry name" value="HATPase_dom"/>
</dbReference>
<evidence type="ECO:0000256" key="11">
    <source>
        <dbReference type="ARBA" id="ARBA00023136"/>
    </source>
</evidence>
<dbReference type="Pfam" id="PF00512">
    <property type="entry name" value="HisKA"/>
    <property type="match status" value="1"/>
</dbReference>
<dbReference type="PRINTS" id="PR00344">
    <property type="entry name" value="BCTRLSENSOR"/>
</dbReference>
<keyword evidence="12" id="KW-0812">Transmembrane</keyword>
<evidence type="ECO:0000256" key="4">
    <source>
        <dbReference type="ARBA" id="ARBA00022475"/>
    </source>
</evidence>
<dbReference type="PROSITE" id="PS50109">
    <property type="entry name" value="HIS_KIN"/>
    <property type="match status" value="1"/>
</dbReference>
<dbReference type="InterPro" id="IPR005467">
    <property type="entry name" value="His_kinase_dom"/>
</dbReference>
<dbReference type="PROSITE" id="PS50885">
    <property type="entry name" value="HAMP"/>
    <property type="match status" value="1"/>
</dbReference>
<evidence type="ECO:0000313" key="15">
    <source>
        <dbReference type="EMBL" id="EKN68224.1"/>
    </source>
</evidence>
<evidence type="ECO:0000256" key="12">
    <source>
        <dbReference type="SAM" id="Phobius"/>
    </source>
</evidence>
<dbReference type="SMART" id="SM00304">
    <property type="entry name" value="HAMP"/>
    <property type="match status" value="1"/>
</dbReference>
<evidence type="ECO:0000256" key="8">
    <source>
        <dbReference type="ARBA" id="ARBA00022777"/>
    </source>
</evidence>
<comment type="subcellular location">
    <subcellularLocation>
        <location evidence="2">Cell membrane</location>
        <topology evidence="2">Multi-pass membrane protein</topology>
    </subcellularLocation>
</comment>
<keyword evidence="8 15" id="KW-0418">Kinase</keyword>
<dbReference type="Pfam" id="PF00672">
    <property type="entry name" value="HAMP"/>
    <property type="match status" value="1"/>
</dbReference>
<sequence length="474" mass="54191">MLKKNDERPSLIRYWTTRYFLTLCIGLIIIGVLTMLWIRHTATEKRLDILEMTAEEIAGRITEWDGLVLPNLYLQRVIDDRFRFLKLEGRPLIYVADENGNIVYGMKDKLFSMFNFNEIISHSNNKNVQKISIPRGEDYYLVKKEIIKSNEHIGWVLILLQENEIKRSPEELKLLFIMLSSLAILGWAVIYFLLKKLLKPISNVAHSAGQIVDGNYNIKLDQKVKEKEMYELLHSFKEMATRLQQLESLRTELLAGVTHELKTPVTAISGLIQAVKDDVVTGDDAKEFLNISQKEVARLQKMVEDLLDFNTFAAGKVRISSETINLGNCLQEILHQWKLVQEETIELKTIFPTGVIMISTDPLRLQQIIMNLLNNAKQACSENCSIEVSVYEMDQFIGIDVKDNGTGIPEEEQPFIFERFFRGNNKKHKVRGLGLGLAFSKMMAKALGGDLLLKESTQEGTIFTIQLPKKAPSL</sequence>
<feature type="transmembrane region" description="Helical" evidence="12">
    <location>
        <begin position="20"/>
        <end position="38"/>
    </location>
</feature>
<dbReference type="PANTHER" id="PTHR45453:SF1">
    <property type="entry name" value="PHOSPHATE REGULON SENSOR PROTEIN PHOR"/>
    <property type="match status" value="1"/>
</dbReference>
<dbReference type="SUPFAM" id="SSF158472">
    <property type="entry name" value="HAMP domain-like"/>
    <property type="match status" value="1"/>
</dbReference>
<feature type="domain" description="Histidine kinase" evidence="13">
    <location>
        <begin position="256"/>
        <end position="471"/>
    </location>
</feature>
<keyword evidence="5" id="KW-0597">Phosphoprotein</keyword>
<dbReference type="SMART" id="SM00387">
    <property type="entry name" value="HATPase_c"/>
    <property type="match status" value="1"/>
</dbReference>
<keyword evidence="11 12" id="KW-0472">Membrane</keyword>
<dbReference type="GO" id="GO:0016036">
    <property type="term" value="P:cellular response to phosphate starvation"/>
    <property type="evidence" value="ECO:0007669"/>
    <property type="project" value="TreeGrafter"/>
</dbReference>
<comment type="catalytic activity">
    <reaction evidence="1">
        <text>ATP + protein L-histidine = ADP + protein N-phospho-L-histidine.</text>
        <dbReference type="EC" id="2.7.13.3"/>
    </reaction>
</comment>
<name>K6DIS1_SCHAZ</name>
<dbReference type="STRING" id="1131731.BAZO_05675"/>
<evidence type="ECO:0000259" key="14">
    <source>
        <dbReference type="PROSITE" id="PS50885"/>
    </source>
</evidence>
<reference evidence="15 16" key="1">
    <citation type="journal article" date="2012" name="Front. Microbiol.">
        <title>Redundancy and modularity in membrane-associated dissimilatory nitrate reduction in Bacillus.</title>
        <authorList>
            <person name="Heylen K."/>
            <person name="Keltjens J."/>
        </authorList>
    </citation>
    <scope>NUCLEOTIDE SEQUENCE [LARGE SCALE GENOMIC DNA]</scope>
    <source>
        <strain evidence="15 16">LMG 9581</strain>
    </source>
</reference>
<keyword evidence="16" id="KW-1185">Reference proteome</keyword>
<dbReference type="Gene3D" id="1.10.287.130">
    <property type="match status" value="1"/>
</dbReference>
<evidence type="ECO:0000256" key="10">
    <source>
        <dbReference type="ARBA" id="ARBA00023012"/>
    </source>
</evidence>
<keyword evidence="4" id="KW-1003">Cell membrane</keyword>
<dbReference type="EC" id="2.7.13.3" evidence="3"/>
<dbReference type="SUPFAM" id="SSF47384">
    <property type="entry name" value="Homodimeric domain of signal transducing histidine kinase"/>
    <property type="match status" value="1"/>
</dbReference>
<dbReference type="CDD" id="cd00082">
    <property type="entry name" value="HisKA"/>
    <property type="match status" value="1"/>
</dbReference>
<dbReference type="InterPro" id="IPR003661">
    <property type="entry name" value="HisK_dim/P_dom"/>
</dbReference>
<dbReference type="InterPro" id="IPR036890">
    <property type="entry name" value="HATPase_C_sf"/>
</dbReference>
<feature type="transmembrane region" description="Helical" evidence="12">
    <location>
        <begin position="174"/>
        <end position="194"/>
    </location>
</feature>
<evidence type="ECO:0000256" key="2">
    <source>
        <dbReference type="ARBA" id="ARBA00004651"/>
    </source>
</evidence>
<protein>
    <recommendedName>
        <fullName evidence="3">histidine kinase</fullName>
        <ecNumber evidence="3">2.7.13.3</ecNumber>
    </recommendedName>
</protein>
<organism evidence="15 16">
    <name type="scientific">Schinkia azotoformans LMG 9581</name>
    <dbReference type="NCBI Taxonomy" id="1131731"/>
    <lineage>
        <taxon>Bacteria</taxon>
        <taxon>Bacillati</taxon>
        <taxon>Bacillota</taxon>
        <taxon>Bacilli</taxon>
        <taxon>Bacillales</taxon>
        <taxon>Bacillaceae</taxon>
        <taxon>Calidifontibacillus/Schinkia group</taxon>
        <taxon>Schinkia</taxon>
    </lineage>
</organism>
<dbReference type="EMBL" id="AJLR01000041">
    <property type="protein sequence ID" value="EKN68224.1"/>
    <property type="molecule type" value="Genomic_DNA"/>
</dbReference>
<feature type="domain" description="HAMP" evidence="14">
    <location>
        <begin position="195"/>
        <end position="248"/>
    </location>
</feature>
<dbReference type="Pfam" id="PF02518">
    <property type="entry name" value="HATPase_c"/>
    <property type="match status" value="1"/>
</dbReference>
<evidence type="ECO:0000256" key="9">
    <source>
        <dbReference type="ARBA" id="ARBA00022840"/>
    </source>
</evidence>
<dbReference type="CDD" id="cd00075">
    <property type="entry name" value="HATPase"/>
    <property type="match status" value="1"/>
</dbReference>
<dbReference type="InterPro" id="IPR003660">
    <property type="entry name" value="HAMP_dom"/>
</dbReference>
<dbReference type="RefSeq" id="WP_003330348.1">
    <property type="nucleotide sequence ID" value="NZ_AJLR01000041.1"/>
</dbReference>
<evidence type="ECO:0000256" key="3">
    <source>
        <dbReference type="ARBA" id="ARBA00012438"/>
    </source>
</evidence>
<dbReference type="SMART" id="SM00388">
    <property type="entry name" value="HisKA"/>
    <property type="match status" value="1"/>
</dbReference>
<dbReference type="PANTHER" id="PTHR45453">
    <property type="entry name" value="PHOSPHATE REGULON SENSOR PROTEIN PHOR"/>
    <property type="match status" value="1"/>
</dbReference>
<dbReference type="SUPFAM" id="SSF55874">
    <property type="entry name" value="ATPase domain of HSP90 chaperone/DNA topoisomerase II/histidine kinase"/>
    <property type="match status" value="1"/>
</dbReference>
<dbReference type="InterPro" id="IPR036097">
    <property type="entry name" value="HisK_dim/P_sf"/>
</dbReference>
<keyword evidence="12" id="KW-1133">Transmembrane helix</keyword>
<keyword evidence="10" id="KW-0902">Two-component regulatory system</keyword>
<dbReference type="GO" id="GO:0005524">
    <property type="term" value="F:ATP binding"/>
    <property type="evidence" value="ECO:0007669"/>
    <property type="project" value="UniProtKB-KW"/>
</dbReference>
<keyword evidence="6" id="KW-0808">Transferase</keyword>
<evidence type="ECO:0000313" key="16">
    <source>
        <dbReference type="Proteomes" id="UP000006315"/>
    </source>
</evidence>
<evidence type="ECO:0000259" key="13">
    <source>
        <dbReference type="PROSITE" id="PS50109"/>
    </source>
</evidence>
<dbReference type="GO" id="GO:0004721">
    <property type="term" value="F:phosphoprotein phosphatase activity"/>
    <property type="evidence" value="ECO:0007669"/>
    <property type="project" value="TreeGrafter"/>
</dbReference>
<evidence type="ECO:0000256" key="7">
    <source>
        <dbReference type="ARBA" id="ARBA00022741"/>
    </source>
</evidence>
<dbReference type="PATRIC" id="fig|1131731.3.peg.1183"/>
<comment type="caution">
    <text evidence="15">The sequence shown here is derived from an EMBL/GenBank/DDBJ whole genome shotgun (WGS) entry which is preliminary data.</text>
</comment>
<dbReference type="GO" id="GO:0000155">
    <property type="term" value="F:phosphorelay sensor kinase activity"/>
    <property type="evidence" value="ECO:0007669"/>
    <property type="project" value="InterPro"/>
</dbReference>
<evidence type="ECO:0000256" key="5">
    <source>
        <dbReference type="ARBA" id="ARBA00022553"/>
    </source>
</evidence>
<dbReference type="InterPro" id="IPR004358">
    <property type="entry name" value="Sig_transdc_His_kin-like_C"/>
</dbReference>
<keyword evidence="9" id="KW-0067">ATP-binding</keyword>
<dbReference type="CDD" id="cd06225">
    <property type="entry name" value="HAMP"/>
    <property type="match status" value="1"/>
</dbReference>
<dbReference type="Gene3D" id="6.10.340.10">
    <property type="match status" value="1"/>
</dbReference>
<dbReference type="InterPro" id="IPR050351">
    <property type="entry name" value="BphY/WalK/GraS-like"/>
</dbReference>